<feature type="compositionally biased region" description="Low complexity" evidence="1">
    <location>
        <begin position="1781"/>
        <end position="1796"/>
    </location>
</feature>
<feature type="compositionally biased region" description="Acidic residues" evidence="1">
    <location>
        <begin position="1048"/>
        <end position="1058"/>
    </location>
</feature>
<feature type="compositionally biased region" description="Low complexity" evidence="1">
    <location>
        <begin position="1194"/>
        <end position="1206"/>
    </location>
</feature>
<feature type="region of interest" description="Disordered" evidence="1">
    <location>
        <begin position="172"/>
        <end position="2371"/>
    </location>
</feature>
<gene>
    <name evidence="4" type="ORF">J2S44_002307</name>
</gene>
<feature type="compositionally biased region" description="Basic and acidic residues" evidence="1">
    <location>
        <begin position="575"/>
        <end position="601"/>
    </location>
</feature>
<feature type="compositionally biased region" description="Basic and acidic residues" evidence="1">
    <location>
        <begin position="2042"/>
        <end position="2051"/>
    </location>
</feature>
<dbReference type="PROSITE" id="PS51819">
    <property type="entry name" value="VOC"/>
    <property type="match status" value="1"/>
</dbReference>
<feature type="compositionally biased region" description="Polar residues" evidence="1">
    <location>
        <begin position="1207"/>
        <end position="1217"/>
    </location>
</feature>
<evidence type="ECO:0000313" key="4">
    <source>
        <dbReference type="EMBL" id="MDR7322057.1"/>
    </source>
</evidence>
<feature type="compositionally biased region" description="Basic and acidic residues" evidence="1">
    <location>
        <begin position="1656"/>
        <end position="1680"/>
    </location>
</feature>
<feature type="compositionally biased region" description="Low complexity" evidence="1">
    <location>
        <begin position="1067"/>
        <end position="1091"/>
    </location>
</feature>
<feature type="compositionally biased region" description="Low complexity" evidence="1">
    <location>
        <begin position="1403"/>
        <end position="1414"/>
    </location>
</feature>
<feature type="compositionally biased region" description="Polar residues" evidence="1">
    <location>
        <begin position="2028"/>
        <end position="2041"/>
    </location>
</feature>
<feature type="compositionally biased region" description="Basic and acidic residues" evidence="1">
    <location>
        <begin position="2105"/>
        <end position="2116"/>
    </location>
</feature>
<keyword evidence="5" id="KW-1185">Reference proteome</keyword>
<sequence>MANGTRPIAPIRKVSAAVLGTIAVFIMLFGAGMTSWPIAALGIALLVLAISLLVTNVMRRGPRALVQGTAEVRSISEAPAGQQYGRAEMQVRIDAPGLPIADVRIRDPRVPVDKWPDPGALLPVLVAMDDMRYARIQWDDVLTHAEAAAGMGETAFLGQHDEDVEDLLREAEQTPWDRRAEDNPGGTPLYTDEGYAASPYTTDSYPPEPPAGGGGGGAPVGGDIPHGRTPQDDRPNPVVIRETPGGGIVLEGSFVAKDDPGVTQLPHRARRPRPHRTDAAAAGHPTGTALADPPPAPGARSEADWSEADWSEPDWDDDDRDPETDIPLEGAWSSPPDETADRPSVGVTEAGRARISGLDVPDGDYSPRTRAAADLDPEMGSAYSPRGSASTAAPSAGYSPRVAGETSDRGDGYSPRVAREPSEAHESYSPRPVRDVDDEPRSHPGRTPRGEGRPAARPRSTDDDAEDDTRPSPAGSRGRRTDEDLAAPSPFVDDEAYADHDDAPRPADDTSAAAESSGHDGSAARSGSDGSAGSAFRTAAAAAAGAAVGAAAARFRNRRDREPAGGDHEAEEVADERPSARDRFTSDTDADPRTGRDRLASDADPDPPSGRSAPDADLDPPTARNRLVSDADLDPPSPWARPGGLSSSSGEPGEPGTAPGSARRPDPITGPADVAVEGPAVAAPRTRAARSGPVPGSESGGPGAEQARPVDRDDVAERGDRGPGTGDDAGGRDGGPGPRGAGAGSPGRDTGPRGGDASASRGGDEAVAWAAGRDPAGVGEPGRTYRSETSGAASGRGPAAGAAGREAAGDAGWNPAGDVGRDPADDAGREPTGDAGWNSAGDVERDAAGDAGREPAGDVGRDPAADAGRDSARTAGWNPAGDVGRDPAGDVGRDSAGDVGRDLAGKAGWNSAGDTGRDPATGDDRGFAPGETSAAGAAGSEPVSESARSAPSGPVKGLIAGVKGFLNRLTGPPRDDDGPAARKLATVPRPTSTPAEDDPDLPFEARRPTPRPRPTPGERRRSPGERDTTATRTTAVPAEGHPERTQPDELDIPIDDEPATGPRPEPAAASGTATAVTAAAAAAGAAAATAAADRDSGTASDRRSDTPADQVSGASAGGLTGAASTGTDDVPDALRTTAGGRYSAADPARGTTRTGDRVEAPERLGERASGTPDRPAADRQATATNQGFAGSDTIGGPTTGRDTGTGSATSRNASTDSAAGHDTSTSSATDRDTDTGPATGHNTSTGPATGHDTSTSSATDRDTGTGPATGTNPAIGRDTGAGRARSRATETDPATGRDTGMGSARGLDTGTGPATGRDAGTGAARGRGTSMDSAIGRDTGTGPVSSEDTSAGSGRAGSPDVAVGGVGVSPRTTAPVPADDDIDIPLHDDVDLPLDDGPQTPAPSRVVPGGRVAPVPDPVLLTAPAASPVEDADRTDLDDGDSRDRAASAAASGGISRDDEPATGGTDRGSPRNDPRGATVGTTGGLPSGGSTPGEGERGEDESDGPTRDGSAVTDTAAAPVDGGARVVPGREAVVPTSPAAGGTVRFTARPRVPADQGHDDPSVVSYPARSAKPSPGGRAESSAATDVPGAPERDIAGPDRDASGRRDTERTDGRPDQHGSDAGTDRRAASTDQRGTGTAERDAHTDQPGTGAPPRDARTGQRDARTDQRESGAPTRERVPWASTPRPADAPDLAPRPYVSPGEEPSGGLRGDNHDATFRAGGGRPGESAWSTPPGTGRRTPPPTGSGRTISASPTPFDLTAPDAGDNAPSSENAPTARDASSGSGATGEGTAAGQAGVGGEGPSARFIAPATVGHDVRTSAGSGPADDRTGSTDTGHRTEPHPEPASATAPPTAHPGHPAAPADPDSSRPNTGSDASRPATGSDSSRPGTGPDTGWSADSSRPAAGPDTGWSAGGAEASRSVTGPATAHPTAGLGTTRPNTGRGPARPDENAERGGPGTGADAGGTAQPDVTPTAPPNPRLQRPTGNKIGPPRLPKRPTTIEMTLISPHSLPPLETQAPAAPDPVTQAPSSARDTAAPSTTDRRGADTDPRPTAPDTTGPETTGPETTRSDTARRPDTARSGTARPDTTRQDTTGPDTAGPDMTRADMTGREAARSDTTGPDSTETDTARTTADVPDAAWSRPGAVADGARVRDSRAAAASSEGGAGPMSERGRLGPVLGAQVVPGPWNAGDTPPAALLDSATAQPATHGGPAHSGPAHSGPAHAEPAHSGPTHAGPNRAGSADSEPEARTTGTAGAPADNAQDVPSTAPDTPGPIRGTSGGGAHDVPARGVPEAGEPAADGGTGAHAGPGHAAGAVREIGAGPDGGRGSGIGTVGWRDVDPATAPDRPLSRGAHRAPDEVRARSRFSDEPDGASVDDLITVYPSARPGASSGIHGVGITILVTELDRSIEFYRDVLGFHEIDRGEHDVFLASGDTRLVLRIVSDSLPAQVRTVHVNLEVGDVRAVYDALRRKGVSFAHEPQPINRGEKLELWAAAFADPDGNGITVSQWRTTPPG</sequence>
<dbReference type="Pfam" id="PF00903">
    <property type="entry name" value="Glyoxalase"/>
    <property type="match status" value="1"/>
</dbReference>
<name>A0AAE3ZLK3_9ACTN</name>
<feature type="compositionally biased region" description="Low complexity" evidence="1">
    <location>
        <begin position="1732"/>
        <end position="1750"/>
    </location>
</feature>
<feature type="compositionally biased region" description="Basic and acidic residues" evidence="1">
    <location>
        <begin position="915"/>
        <end position="926"/>
    </location>
</feature>
<proteinExistence type="predicted"/>
<dbReference type="InterPro" id="IPR029068">
    <property type="entry name" value="Glyas_Bleomycin-R_OHBP_Dase"/>
</dbReference>
<feature type="compositionally biased region" description="Low complexity" evidence="1">
    <location>
        <begin position="1310"/>
        <end position="1329"/>
    </location>
</feature>
<keyword evidence="4" id="KW-0456">Lyase</keyword>
<feature type="compositionally biased region" description="Gly residues" evidence="1">
    <location>
        <begin position="722"/>
        <end position="745"/>
    </location>
</feature>
<keyword evidence="2" id="KW-0812">Transmembrane</keyword>
<dbReference type="EMBL" id="JAVDYC010000001">
    <property type="protein sequence ID" value="MDR7322057.1"/>
    <property type="molecule type" value="Genomic_DNA"/>
</dbReference>
<evidence type="ECO:0000313" key="5">
    <source>
        <dbReference type="Proteomes" id="UP001183629"/>
    </source>
</evidence>
<feature type="compositionally biased region" description="Basic and acidic residues" evidence="1">
    <location>
        <begin position="1592"/>
        <end position="1630"/>
    </location>
</feature>
<feature type="compositionally biased region" description="Low complexity" evidence="1">
    <location>
        <begin position="642"/>
        <end position="662"/>
    </location>
</feature>
<feature type="compositionally biased region" description="Low complexity" evidence="1">
    <location>
        <begin position="1686"/>
        <end position="1698"/>
    </location>
</feature>
<feature type="compositionally biased region" description="Basic and acidic residues" evidence="1">
    <location>
        <begin position="842"/>
        <end position="872"/>
    </location>
</feature>
<dbReference type="Proteomes" id="UP001183629">
    <property type="component" value="Unassembled WGS sequence"/>
</dbReference>
<feature type="compositionally biased region" description="Gly residues" evidence="1">
    <location>
        <begin position="1482"/>
        <end position="1493"/>
    </location>
</feature>
<feature type="compositionally biased region" description="Low complexity" evidence="1">
    <location>
        <begin position="1846"/>
        <end position="1866"/>
    </location>
</feature>
<feature type="compositionally biased region" description="Acidic residues" evidence="1">
    <location>
        <begin position="304"/>
        <end position="326"/>
    </location>
</feature>
<evidence type="ECO:0000259" key="3">
    <source>
        <dbReference type="PROSITE" id="PS51819"/>
    </source>
</evidence>
<feature type="compositionally biased region" description="Basic and acidic residues" evidence="1">
    <location>
        <begin position="2357"/>
        <end position="2370"/>
    </location>
</feature>
<feature type="compositionally biased region" description="Basic and acidic residues" evidence="1">
    <location>
        <begin position="1154"/>
        <end position="1166"/>
    </location>
</feature>
<accession>A0AAE3ZLK3</accession>
<feature type="compositionally biased region" description="Basic and acidic residues" evidence="1">
    <location>
        <begin position="1431"/>
        <end position="1446"/>
    </location>
</feature>
<protein>
    <submittedName>
        <fullName evidence="4">Catechol 2,3-dioxygenase-like lactoylglutathione lyase family enzyme</fullName>
    </submittedName>
</protein>
<feature type="compositionally biased region" description="Basic and acidic residues" evidence="1">
    <location>
        <begin position="1016"/>
        <end position="1029"/>
    </location>
</feature>
<feature type="domain" description="VOC" evidence="3">
    <location>
        <begin position="2394"/>
        <end position="2511"/>
    </location>
</feature>
<organism evidence="4 5">
    <name type="scientific">Catenuloplanes niger</name>
    <dbReference type="NCBI Taxonomy" id="587534"/>
    <lineage>
        <taxon>Bacteria</taxon>
        <taxon>Bacillati</taxon>
        <taxon>Actinomycetota</taxon>
        <taxon>Actinomycetes</taxon>
        <taxon>Micromonosporales</taxon>
        <taxon>Micromonosporaceae</taxon>
        <taxon>Catenuloplanes</taxon>
    </lineage>
</organism>
<feature type="compositionally biased region" description="Basic and acidic residues" evidence="1">
    <location>
        <begin position="883"/>
        <end position="904"/>
    </location>
</feature>
<dbReference type="SUPFAM" id="SSF54593">
    <property type="entry name" value="Glyoxalase/Bleomycin resistance protein/Dihydroxybiphenyl dioxygenase"/>
    <property type="match status" value="1"/>
</dbReference>
<feature type="compositionally biased region" description="Low complexity" evidence="1">
    <location>
        <begin position="791"/>
        <end position="812"/>
    </location>
</feature>
<dbReference type="GO" id="GO:0016829">
    <property type="term" value="F:lyase activity"/>
    <property type="evidence" value="ECO:0007669"/>
    <property type="project" value="UniProtKB-KW"/>
</dbReference>
<feature type="compositionally biased region" description="Low complexity" evidence="1">
    <location>
        <begin position="928"/>
        <end position="942"/>
    </location>
</feature>
<dbReference type="RefSeq" id="WP_310411838.1">
    <property type="nucleotide sequence ID" value="NZ_JAVDYC010000001.1"/>
</dbReference>
<comment type="caution">
    <text evidence="4">The sequence shown here is derived from an EMBL/GenBank/DDBJ whole genome shotgun (WGS) entry which is preliminary data.</text>
</comment>
<feature type="compositionally biased region" description="Basic and acidic residues" evidence="1">
    <location>
        <begin position="172"/>
        <end position="182"/>
    </location>
</feature>
<feature type="compositionally biased region" description="Basic and acidic residues" evidence="1">
    <location>
        <begin position="497"/>
        <end position="508"/>
    </location>
</feature>
<feature type="compositionally biased region" description="Gly residues" evidence="1">
    <location>
        <begin position="211"/>
        <end position="220"/>
    </location>
</feature>
<feature type="compositionally biased region" description="Basic and acidic residues" evidence="1">
    <location>
        <begin position="225"/>
        <end position="235"/>
    </location>
</feature>
<feature type="compositionally biased region" description="Low complexity" evidence="1">
    <location>
        <begin position="679"/>
        <end position="697"/>
    </location>
</feature>
<keyword evidence="2" id="KW-0472">Membrane</keyword>
<evidence type="ECO:0000256" key="2">
    <source>
        <dbReference type="SAM" id="Phobius"/>
    </source>
</evidence>
<feature type="compositionally biased region" description="Basic and acidic residues" evidence="1">
    <location>
        <begin position="406"/>
        <end position="462"/>
    </location>
</feature>
<feature type="compositionally biased region" description="Low complexity" evidence="1">
    <location>
        <begin position="1252"/>
        <end position="1276"/>
    </location>
</feature>
<feature type="compositionally biased region" description="Polar residues" evidence="1">
    <location>
        <begin position="1342"/>
        <end position="1352"/>
    </location>
</feature>
<feature type="compositionally biased region" description="Gly residues" evidence="1">
    <location>
        <begin position="2324"/>
        <end position="2335"/>
    </location>
</feature>
<feature type="compositionally biased region" description="Low complexity" evidence="1">
    <location>
        <begin position="2055"/>
        <end position="2068"/>
    </location>
</feature>
<feature type="compositionally biased region" description="Basic and acidic residues" evidence="1">
    <location>
        <begin position="559"/>
        <end position="568"/>
    </location>
</feature>
<feature type="compositionally biased region" description="Low complexity" evidence="1">
    <location>
        <begin position="519"/>
        <end position="554"/>
    </location>
</feature>
<dbReference type="CDD" id="cd06587">
    <property type="entry name" value="VOC"/>
    <property type="match status" value="1"/>
</dbReference>
<feature type="compositionally biased region" description="Basic and acidic residues" evidence="1">
    <location>
        <begin position="1092"/>
        <end position="1106"/>
    </location>
</feature>
<keyword evidence="2" id="KW-1133">Transmembrane helix</keyword>
<feature type="transmembrane region" description="Helical" evidence="2">
    <location>
        <begin position="38"/>
        <end position="58"/>
    </location>
</feature>
<feature type="compositionally biased region" description="Basic and acidic residues" evidence="1">
    <location>
        <begin position="708"/>
        <end position="721"/>
    </location>
</feature>
<reference evidence="4 5" key="1">
    <citation type="submission" date="2023-07" db="EMBL/GenBank/DDBJ databases">
        <title>Sequencing the genomes of 1000 actinobacteria strains.</title>
        <authorList>
            <person name="Klenk H.-P."/>
        </authorList>
    </citation>
    <scope>NUCLEOTIDE SEQUENCE [LARGE SCALE GENOMIC DNA]</scope>
    <source>
        <strain evidence="4 5">DSM 44711</strain>
    </source>
</reference>
<evidence type="ECO:0000256" key="1">
    <source>
        <dbReference type="SAM" id="MobiDB-lite"/>
    </source>
</evidence>
<dbReference type="Gene3D" id="3.10.180.10">
    <property type="entry name" value="2,3-Dihydroxybiphenyl 1,2-Dioxygenase, domain 1"/>
    <property type="match status" value="1"/>
</dbReference>
<dbReference type="InterPro" id="IPR037523">
    <property type="entry name" value="VOC_core"/>
</dbReference>
<dbReference type="InterPro" id="IPR004360">
    <property type="entry name" value="Glyas_Fos-R_dOase_dom"/>
</dbReference>
<feature type="compositionally biased region" description="Basic and acidic residues" evidence="1">
    <location>
        <begin position="1827"/>
        <end position="1844"/>
    </location>
</feature>
<feature type="compositionally biased region" description="Basic and acidic residues" evidence="1">
    <location>
        <begin position="2069"/>
        <end position="2079"/>
    </location>
</feature>
<feature type="compositionally biased region" description="Basic and acidic residues" evidence="1">
    <location>
        <begin position="819"/>
        <end position="832"/>
    </location>
</feature>
<feature type="compositionally biased region" description="Polar residues" evidence="1">
    <location>
        <begin position="1870"/>
        <end position="1889"/>
    </location>
</feature>
<feature type="transmembrane region" description="Helical" evidence="2">
    <location>
        <begin position="14"/>
        <end position="32"/>
    </location>
</feature>